<dbReference type="OrthoDB" id="1414216at2759"/>
<keyword evidence="2" id="KW-0802">TPR repeat</keyword>
<protein>
    <recommendedName>
        <fullName evidence="4">Clu domain-containing protein</fullName>
    </recommendedName>
</protein>
<feature type="compositionally biased region" description="Polar residues" evidence="3">
    <location>
        <begin position="164"/>
        <end position="176"/>
    </location>
</feature>
<dbReference type="EMBL" id="CDMY01000413">
    <property type="protein sequence ID" value="CEM11302.1"/>
    <property type="molecule type" value="Genomic_DNA"/>
</dbReference>
<feature type="compositionally biased region" description="Polar residues" evidence="3">
    <location>
        <begin position="887"/>
        <end position="900"/>
    </location>
</feature>
<dbReference type="Proteomes" id="UP000041254">
    <property type="component" value="Unassembled WGS sequence"/>
</dbReference>
<dbReference type="VEuPathDB" id="CryptoDB:Vbra_15125"/>
<evidence type="ECO:0000313" key="6">
    <source>
        <dbReference type="Proteomes" id="UP000041254"/>
    </source>
</evidence>
<dbReference type="InterPro" id="IPR019734">
    <property type="entry name" value="TPR_rpt"/>
</dbReference>
<evidence type="ECO:0000259" key="4">
    <source>
        <dbReference type="PROSITE" id="PS51823"/>
    </source>
</evidence>
<dbReference type="SMART" id="SM00028">
    <property type="entry name" value="TPR"/>
    <property type="match status" value="2"/>
</dbReference>
<dbReference type="PANTHER" id="PTHR12601:SF6">
    <property type="entry name" value="CLUSTERED MITOCHONDRIA PROTEIN HOMOLOG"/>
    <property type="match status" value="1"/>
</dbReference>
<feature type="compositionally biased region" description="Acidic residues" evidence="3">
    <location>
        <begin position="864"/>
        <end position="882"/>
    </location>
</feature>
<feature type="compositionally biased region" description="Low complexity" evidence="3">
    <location>
        <begin position="186"/>
        <end position="197"/>
    </location>
</feature>
<dbReference type="Gene3D" id="1.25.40.10">
    <property type="entry name" value="Tetratricopeptide repeat domain"/>
    <property type="match status" value="1"/>
</dbReference>
<feature type="region of interest" description="Disordered" evidence="3">
    <location>
        <begin position="1029"/>
        <end position="1069"/>
    </location>
</feature>
<sequence length="1765" mass="192588">MSTRIANCELRPRGRRASGGQTASLLWRSPSHSSAWLERMECRAQWKLKVELPTPAGASVYVDISPHDSASEIENLLVELLPTCFFTAYHLEYEGRRLQSSAELRSTEGLKDGSVLKLVGDPYNERTVKLHVRRLRDVLTKDQHIIVNADSTGAISNQIDLQDIQNTPPAQPTANGHPSAPESDASNNHNHQKPSSSKSHHHKKKDKERKHGKGTTGQGGGEDGTGLLRRDPTDVMPPTIKGPEQLYAAGTLEDDVLLVTAPPPMLTKAHIKALEYIVSSGWNPPPKRRRLRGDIWYYEARTMEDQMLIIAATEQGFRVIKCAADRYSSSRDIADYFRTAEVDTTEGSGGGQPNGKPAGGHEGQEDAKHATYHLLADLLRTYSPRFGQALHQIAIRPSDLHCFATILVPPLVQLLVPVTHWVTRTHEAHEYDLDRAEESLETENGVGMEPWGVPREWNEEFQTLRELPLKKDRPREDPAVAEAGGGPPPPPTPTECPPNCNTDKSVLKEVDELFRDRMMFKLYSDFHAAVASGAVRVRENKVPPINSDAPPLPFHPTEHVAALSTPTTTTTGDGSRDDPHPNEAPIFLYNNILLSIPLSSENERRAIAAKRSDPASGQRNDGEDGQIYVGRLNTPEALVGPSATRETVRLDLRAVEMYNNLQHQAENPHAVVQGRMPPLPPPAIGDQGILGGRRGPASRNVCSLLQTVVDYGGARVFAQSLLPGILHGDLHTMPLMGANEPWEGYSYHQEVAQLLYDKVGRYFGLAPHHLKEDASKTVRLHLPAESKCIKGADGRLYICDLSRLTPRDLNWPEDRSCVLRPEFVVQYLREKADRLKASRERRAAQGDKTDGTTAAAAAASASADGEEEEDIPSDMSDADPDEPSCCQLHQQPPKETTPTPAASRKAGSRSDGAPSSDHPAGAGGMSILRPELLIQKQIRDWIAKEKHTADKPDATADGAEASAAAPGNHPDGTAKNPTQPKSLLQTAREGVNVFRWDAHHEYAASMQRLAAERLQAIIREAQAMQLKAREQTTDQTEAINDGAGGPGAGGTGAGAGAGGGGGDGVQAQQQQQPAWMAKLSEELAKHNLSQLPQADDNPLFPPPLLNINAFTHWVEADESEAKDQLSRQHRRIHSLARRLTEVAIPQLVKTLLMPAQTPVSTRAVKRCFHRHGVNLRYLGTVLAKCSQAEFVSPVLLAALEREIVMRTAAYVINGLLKEVPPGRLAVSVAHLLNCLMAWPNDETGDAADLTSSPTSTSLNESPELEPGLPDALQQVTVDSMWGLIRERSEEHFRHPLPQARAQCGVLRSAAGRFGVLRGVCEKVGIQLVAPSSLGKVLSPLIEPWEPSCDAQSDSAPEIPEHPNVSEVPEGEGSGSGDQQQEEEAGATPHPHPDSPSNAPTEAAQAAADADVQSQSAGDSPLANGIGRQPPASPSEKGPPSSGRSREVRVCGRLTSDDVAGLFPVVKSEGPQSVGVQVWMATAQRCLNNEMIDIAMQALEQAAATYNNLLNGAPAWEMADCYHRLGGLQMSLGEMPSAYQNFSRALAHQEQLGGVDAFENAELHCQMGIALLFMGHPFDAIRYLHRAAELYRLWCGLDHPDLPMALVHAARCALQLHQAQPSAGWQRAALILTQRAGHSFKRIAKANPGPMYLVQVHDHLAGLNMMLCEFRESLHHTRQQRSILAALEGDQHPKVKELDALLTQLTRRAVAQAIQDREKRQDGTRSALLTKLRTHISTKRQHRNMPQVPPFLMQHHPLYMMPPNGP</sequence>
<reference evidence="5 6" key="1">
    <citation type="submission" date="2014-11" db="EMBL/GenBank/DDBJ databases">
        <authorList>
            <person name="Zhu J."/>
            <person name="Qi W."/>
            <person name="Song R."/>
        </authorList>
    </citation>
    <scope>NUCLEOTIDE SEQUENCE [LARGE SCALE GENOMIC DNA]</scope>
</reference>
<dbReference type="InterPro" id="IPR033646">
    <property type="entry name" value="CLU-central"/>
</dbReference>
<proteinExistence type="predicted"/>
<feature type="region of interest" description="Disordered" evidence="3">
    <location>
        <begin position="946"/>
        <end position="980"/>
    </location>
</feature>
<feature type="region of interest" description="Disordered" evidence="3">
    <location>
        <begin position="164"/>
        <end position="242"/>
    </location>
</feature>
<dbReference type="SUPFAM" id="SSF48452">
    <property type="entry name" value="TPR-like"/>
    <property type="match status" value="1"/>
</dbReference>
<dbReference type="Pfam" id="PF13236">
    <property type="entry name" value="CLU"/>
    <property type="match status" value="2"/>
</dbReference>
<keyword evidence="1" id="KW-0963">Cytoplasm</keyword>
<gene>
    <name evidence="5" type="ORF">Vbra_15125</name>
</gene>
<evidence type="ECO:0000313" key="5">
    <source>
        <dbReference type="EMBL" id="CEM11302.1"/>
    </source>
</evidence>
<dbReference type="OMA" id="FPGREFQ"/>
<feature type="region of interest" description="Disordered" evidence="3">
    <location>
        <begin position="341"/>
        <end position="365"/>
    </location>
</feature>
<feature type="region of interest" description="Disordered" evidence="3">
    <location>
        <begin position="1245"/>
        <end position="1267"/>
    </location>
</feature>
<dbReference type="PhylomeDB" id="A0A0G4FER4"/>
<dbReference type="InterPro" id="IPR023231">
    <property type="entry name" value="GSKIP_dom_sf"/>
</dbReference>
<feature type="compositionally biased region" description="Basic and acidic residues" evidence="3">
    <location>
        <begin position="834"/>
        <end position="850"/>
    </location>
</feature>
<feature type="region of interest" description="Disordered" evidence="3">
    <location>
        <begin position="465"/>
        <end position="500"/>
    </location>
</feature>
<organism evidence="5 6">
    <name type="scientific">Vitrella brassicaformis (strain CCMP3155)</name>
    <dbReference type="NCBI Taxonomy" id="1169540"/>
    <lineage>
        <taxon>Eukaryota</taxon>
        <taxon>Sar</taxon>
        <taxon>Alveolata</taxon>
        <taxon>Colpodellida</taxon>
        <taxon>Vitrellaceae</taxon>
        <taxon>Vitrella</taxon>
    </lineage>
</organism>
<accession>A0A0G4FER4</accession>
<feature type="compositionally biased region" description="Gly residues" evidence="3">
    <location>
        <begin position="214"/>
        <end position="224"/>
    </location>
</feature>
<dbReference type="InterPro" id="IPR027523">
    <property type="entry name" value="CLU_prot"/>
</dbReference>
<dbReference type="PROSITE" id="PS50005">
    <property type="entry name" value="TPR"/>
    <property type="match status" value="1"/>
</dbReference>
<dbReference type="Pfam" id="PF12807">
    <property type="entry name" value="eIF3_p135"/>
    <property type="match status" value="1"/>
</dbReference>
<dbReference type="Pfam" id="PF15044">
    <property type="entry name" value="CLU_N"/>
    <property type="match status" value="1"/>
</dbReference>
<feature type="compositionally biased region" description="Low complexity" evidence="3">
    <location>
        <begin position="955"/>
        <end position="965"/>
    </location>
</feature>
<dbReference type="PROSITE" id="PS51823">
    <property type="entry name" value="CLU"/>
    <property type="match status" value="1"/>
</dbReference>
<feature type="repeat" description="TPR" evidence="2">
    <location>
        <begin position="1518"/>
        <end position="1551"/>
    </location>
</feature>
<dbReference type="CDD" id="cd15466">
    <property type="entry name" value="CLU-central"/>
    <property type="match status" value="1"/>
</dbReference>
<dbReference type="InParanoid" id="A0A0G4FER4"/>
<feature type="compositionally biased region" description="Low complexity" evidence="3">
    <location>
        <begin position="1402"/>
        <end position="1419"/>
    </location>
</feature>
<feature type="region of interest" description="Disordered" evidence="3">
    <location>
        <begin position="834"/>
        <end position="925"/>
    </location>
</feature>
<dbReference type="InterPro" id="IPR025697">
    <property type="entry name" value="CLU_dom"/>
</dbReference>
<evidence type="ECO:0000256" key="3">
    <source>
        <dbReference type="SAM" id="MobiDB-lite"/>
    </source>
</evidence>
<feature type="compositionally biased region" description="Basic residues" evidence="3">
    <location>
        <begin position="198"/>
        <end position="213"/>
    </location>
</feature>
<keyword evidence="6" id="KW-1185">Reference proteome</keyword>
<dbReference type="InterPro" id="IPR011990">
    <property type="entry name" value="TPR-like_helical_dom_sf"/>
</dbReference>
<evidence type="ECO:0000256" key="1">
    <source>
        <dbReference type="ARBA" id="ARBA00022490"/>
    </source>
</evidence>
<feature type="compositionally biased region" description="Basic and acidic residues" evidence="3">
    <location>
        <begin position="467"/>
        <end position="478"/>
    </location>
</feature>
<feature type="compositionally biased region" description="Low complexity" evidence="3">
    <location>
        <begin position="851"/>
        <end position="863"/>
    </location>
</feature>
<dbReference type="STRING" id="1169540.A0A0G4FER4"/>
<feature type="compositionally biased region" description="Gly residues" evidence="3">
    <location>
        <begin position="347"/>
        <end position="361"/>
    </location>
</feature>
<dbReference type="PANTHER" id="PTHR12601">
    <property type="entry name" value="EUKARYOTIC TRANSLATION INITIATION FACTOR 3 SUBUNIT EIF-3"/>
    <property type="match status" value="1"/>
</dbReference>
<dbReference type="SUPFAM" id="SSF103107">
    <property type="entry name" value="Hypothetical protein c14orf129, hspc210"/>
    <property type="match status" value="1"/>
</dbReference>
<dbReference type="InterPro" id="IPR028275">
    <property type="entry name" value="CLU_N"/>
</dbReference>
<feature type="compositionally biased region" description="Gly residues" evidence="3">
    <location>
        <begin position="1042"/>
        <end position="1064"/>
    </location>
</feature>
<feature type="compositionally biased region" description="Pro residues" evidence="3">
    <location>
        <begin position="486"/>
        <end position="496"/>
    </location>
</feature>
<feature type="compositionally biased region" description="Polar residues" evidence="3">
    <location>
        <begin position="1249"/>
        <end position="1260"/>
    </location>
</feature>
<evidence type="ECO:0000256" key="2">
    <source>
        <dbReference type="PROSITE-ProRule" id="PRU00339"/>
    </source>
</evidence>
<dbReference type="GO" id="GO:0005737">
    <property type="term" value="C:cytoplasm"/>
    <property type="evidence" value="ECO:0007669"/>
    <property type="project" value="TreeGrafter"/>
</dbReference>
<name>A0A0G4FER4_VITBC</name>
<feature type="domain" description="Clu" evidence="4">
    <location>
        <begin position="427"/>
        <end position="812"/>
    </location>
</feature>
<feature type="region of interest" description="Disordered" evidence="3">
    <location>
        <begin position="1344"/>
        <end position="1447"/>
    </location>
</feature>